<evidence type="ECO:0000256" key="2">
    <source>
        <dbReference type="ARBA" id="ARBA00022630"/>
    </source>
</evidence>
<comment type="caution">
    <text evidence="6">The sequence shown here is derived from an EMBL/GenBank/DDBJ whole genome shotgun (WGS) entry which is preliminary data.</text>
</comment>
<reference evidence="6 7" key="1">
    <citation type="submission" date="2019-03" db="EMBL/GenBank/DDBJ databases">
        <title>Genomic Encyclopedia of Type Strains, Phase IV (KMG-IV): sequencing the most valuable type-strain genomes for metagenomic binning, comparative biology and taxonomic classification.</title>
        <authorList>
            <person name="Goeker M."/>
        </authorList>
    </citation>
    <scope>NUCLEOTIDE SEQUENCE [LARGE SCALE GENOMIC DNA]</scope>
    <source>
        <strain evidence="6 7">DSM 24984</strain>
    </source>
</reference>
<dbReference type="PANTHER" id="PTHR42887:SF2">
    <property type="entry name" value="OS12G0638800 PROTEIN"/>
    <property type="match status" value="1"/>
</dbReference>
<dbReference type="RefSeq" id="WP_132872911.1">
    <property type="nucleotide sequence ID" value="NZ_SMGG01000003.1"/>
</dbReference>
<keyword evidence="7" id="KW-1185">Reference proteome</keyword>
<gene>
    <name evidence="6" type="ORF">C8D98_1218</name>
</gene>
<evidence type="ECO:0000313" key="6">
    <source>
        <dbReference type="EMBL" id="TCK62683.1"/>
    </source>
</evidence>
<evidence type="ECO:0000313" key="7">
    <source>
        <dbReference type="Proteomes" id="UP000294614"/>
    </source>
</evidence>
<dbReference type="PANTHER" id="PTHR42887">
    <property type="entry name" value="OS12G0638800 PROTEIN"/>
    <property type="match status" value="1"/>
</dbReference>
<name>A0A4R1KF81_9BACT</name>
<dbReference type="AlphaFoldDB" id="A0A4R1KF81"/>
<dbReference type="SUPFAM" id="SSF51905">
    <property type="entry name" value="FAD/NAD(P)-binding domain"/>
    <property type="match status" value="1"/>
</dbReference>
<dbReference type="OrthoDB" id="9773233at2"/>
<feature type="domain" description="RsdA/BaiN/AoA(So)-like Rossmann fold-like" evidence="4">
    <location>
        <begin position="3"/>
        <end position="404"/>
    </location>
</feature>
<accession>A0A4R1KF81</accession>
<dbReference type="SUPFAM" id="SSF160996">
    <property type="entry name" value="HI0933 insert domain-like"/>
    <property type="match status" value="1"/>
</dbReference>
<dbReference type="Pfam" id="PF22780">
    <property type="entry name" value="HI0933_like_1st"/>
    <property type="match status" value="1"/>
</dbReference>
<dbReference type="Proteomes" id="UP000294614">
    <property type="component" value="Unassembled WGS sequence"/>
</dbReference>
<organism evidence="6 7">
    <name type="scientific">Seleniivibrio woodruffii</name>
    <dbReference type="NCBI Taxonomy" id="1078050"/>
    <lineage>
        <taxon>Bacteria</taxon>
        <taxon>Pseudomonadati</taxon>
        <taxon>Deferribacterota</taxon>
        <taxon>Deferribacteres</taxon>
        <taxon>Deferribacterales</taxon>
        <taxon>Geovibrionaceae</taxon>
        <taxon>Seleniivibrio</taxon>
    </lineage>
</organism>
<dbReference type="PRINTS" id="PR00411">
    <property type="entry name" value="PNDRDTASEI"/>
</dbReference>
<keyword evidence="2" id="KW-0285">Flavoprotein</keyword>
<dbReference type="InterPro" id="IPR057661">
    <property type="entry name" value="RsdA/BaiN/AoA(So)_Rossmann"/>
</dbReference>
<evidence type="ECO:0000256" key="1">
    <source>
        <dbReference type="ARBA" id="ARBA00001974"/>
    </source>
</evidence>
<dbReference type="InterPro" id="IPR004792">
    <property type="entry name" value="BaiN-like"/>
</dbReference>
<dbReference type="InterPro" id="IPR023166">
    <property type="entry name" value="BaiN-like_dom_sf"/>
</dbReference>
<dbReference type="Gene3D" id="1.10.8.260">
    <property type="entry name" value="HI0933 insert domain-like"/>
    <property type="match status" value="1"/>
</dbReference>
<comment type="cofactor">
    <cofactor evidence="1">
        <name>FAD</name>
        <dbReference type="ChEBI" id="CHEBI:57692"/>
    </cofactor>
</comment>
<evidence type="ECO:0000259" key="4">
    <source>
        <dbReference type="Pfam" id="PF03486"/>
    </source>
</evidence>
<dbReference type="InterPro" id="IPR055178">
    <property type="entry name" value="RsdA/BaiN/AoA(So)-like_dom"/>
</dbReference>
<dbReference type="Gene3D" id="2.40.30.10">
    <property type="entry name" value="Translation factors"/>
    <property type="match status" value="1"/>
</dbReference>
<dbReference type="EMBL" id="SMGG01000003">
    <property type="protein sequence ID" value="TCK62683.1"/>
    <property type="molecule type" value="Genomic_DNA"/>
</dbReference>
<dbReference type="Pfam" id="PF03486">
    <property type="entry name" value="HI0933_like"/>
    <property type="match status" value="1"/>
</dbReference>
<dbReference type="PRINTS" id="PR00368">
    <property type="entry name" value="FADPNR"/>
</dbReference>
<sequence length="415" mass="43578">MYDVIVIGGGPAGLMAAGFAAQSGAKVLVAEKMVTCGRKLLISGSGRCNITNTLKDTKQLTDKFGKNGKFLYQAINAFKTADVVAFFNSRGLKTSVEKNFKVFPAGEAGSADVLRVLMGFAATNGVEFSVNAPVTKINTENGSVVSVALGGKEIKCRCAVIACGGKSYPKTGSAGEGYALAADLGHSIVEPRPVLVPAYAGDAWIKDVQGVSLRDIGLRLVSGGKVPAEAKGDLVFTDSGASGPAIYDITRSEFDRNAENTLTIDLVPDKTAQELDALLEESARINNKKVIKNIVDEYITSSLVPALFSVSGIDPMLKTSNLSKKDRKLLVSLIKGLPMTGVTFGGFERAVVTAGGVSLKEIDGRTMSSMLVSGLYFAGEVMDLDAPTGGFNLQMCWSTGRLAGLSCAEYAKKKI</sequence>
<protein>
    <recommendedName>
        <fullName evidence="8">Tricarballylate dehydrogenase</fullName>
    </recommendedName>
</protein>
<evidence type="ECO:0008006" key="8">
    <source>
        <dbReference type="Google" id="ProtNLM"/>
    </source>
</evidence>
<evidence type="ECO:0000259" key="5">
    <source>
        <dbReference type="Pfam" id="PF22780"/>
    </source>
</evidence>
<proteinExistence type="predicted"/>
<evidence type="ECO:0000256" key="3">
    <source>
        <dbReference type="ARBA" id="ARBA00022827"/>
    </source>
</evidence>
<dbReference type="Gene3D" id="3.50.50.60">
    <property type="entry name" value="FAD/NAD(P)-binding domain"/>
    <property type="match status" value="1"/>
</dbReference>
<keyword evidence="3" id="KW-0274">FAD</keyword>
<dbReference type="NCBIfam" id="TIGR00275">
    <property type="entry name" value="aminoacetone oxidase family FAD-binding enzyme"/>
    <property type="match status" value="1"/>
</dbReference>
<dbReference type="InterPro" id="IPR036188">
    <property type="entry name" value="FAD/NAD-bd_sf"/>
</dbReference>
<feature type="domain" description="RsdA/BaiN/AoA(So)-like insert" evidence="5">
    <location>
        <begin position="192"/>
        <end position="352"/>
    </location>
</feature>